<reference evidence="14" key="3">
    <citation type="submission" date="2017-01" db="EMBL/GenBank/DDBJ databases">
        <authorList>
            <person name="Mah S.A."/>
            <person name="Swanson W.J."/>
            <person name="Moy G.W."/>
            <person name="Vacquier V.D."/>
        </authorList>
    </citation>
    <scope>NUCLEOTIDE SEQUENCE [LARGE SCALE GENOMIC DNA]</scope>
    <source>
        <strain evidence="14">65</strain>
    </source>
</reference>
<protein>
    <recommendedName>
        <fullName evidence="6">Alpha N-terminal protein methyltransferase 1</fullName>
        <ecNumber evidence="5">2.1.1.244</ecNumber>
    </recommendedName>
    <alternativeName>
        <fullName evidence="11">Translation associated element 1</fullName>
    </alternativeName>
    <alternativeName>
        <fullName evidence="7">X-Pro-Lys N-terminal protein methyltransferase 1</fullName>
    </alternativeName>
</protein>
<evidence type="ECO:0000256" key="6">
    <source>
        <dbReference type="ARBA" id="ARBA00039449"/>
    </source>
</evidence>
<evidence type="ECO:0000256" key="11">
    <source>
        <dbReference type="ARBA" id="ARBA00082558"/>
    </source>
</evidence>
<sequence length="231" mass="26093">MSSESKADSQINYDTAIEYWTATPATVDGVLGGYGETTSVPKADVVGSSTLLRKLKARMVPAEGQLKYSVDIGAGIGRVTRDMLHKFSDKVDLVEPVKPFVEQMKIELQPLKENGKLGEIYDIGMQDWVPEKGKYWLIWCQWCVGHLPDEEFVKFLLRCKEGLQENGTIVVKENNAHDQDIFDEEDSSVTRSDESFKKLFKEAGLKLIATELQRGLPKELFKVRMYALKPE</sequence>
<evidence type="ECO:0000256" key="5">
    <source>
        <dbReference type="ARBA" id="ARBA00039112"/>
    </source>
</evidence>
<dbReference type="GO" id="GO:0032259">
    <property type="term" value="P:methylation"/>
    <property type="evidence" value="ECO:0007669"/>
    <property type="project" value="UniProtKB-KW"/>
</dbReference>
<dbReference type="SUPFAM" id="SSF53335">
    <property type="entry name" value="S-adenosyl-L-methionine-dependent methyltransferases"/>
    <property type="match status" value="1"/>
</dbReference>
<dbReference type="EMBL" id="LK052892">
    <property type="protein sequence ID" value="CDR41683.1"/>
    <property type="molecule type" value="Genomic_DNA"/>
</dbReference>
<gene>
    <name evidence="14" type="ORF">BON22_3818</name>
    <name evidence="13" type="ORF">CYFA0S_07e05006g</name>
</gene>
<feature type="binding site" evidence="12">
    <location>
        <position position="141"/>
    </location>
    <ligand>
        <name>S-adenosyl-L-methionine</name>
        <dbReference type="ChEBI" id="CHEBI:59789"/>
    </ligand>
</feature>
<dbReference type="PANTHER" id="PTHR12753">
    <property type="entry name" value="AD-003 - RELATED"/>
    <property type="match status" value="1"/>
</dbReference>
<proteinExistence type="inferred from homology"/>
<dbReference type="AlphaFoldDB" id="A0A061B3U1"/>
<organism evidence="13">
    <name type="scientific">Cyberlindnera fabianii</name>
    <name type="common">Yeast</name>
    <name type="synonym">Hansenula fabianii</name>
    <dbReference type="NCBI Taxonomy" id="36022"/>
    <lineage>
        <taxon>Eukaryota</taxon>
        <taxon>Fungi</taxon>
        <taxon>Dikarya</taxon>
        <taxon>Ascomycota</taxon>
        <taxon>Saccharomycotina</taxon>
        <taxon>Saccharomycetes</taxon>
        <taxon>Phaffomycetales</taxon>
        <taxon>Phaffomycetaceae</taxon>
        <taxon>Cyberlindnera</taxon>
    </lineage>
</organism>
<keyword evidence="4 12" id="KW-0949">S-adenosyl-L-methionine</keyword>
<evidence type="ECO:0000256" key="4">
    <source>
        <dbReference type="ARBA" id="ARBA00022691"/>
    </source>
</evidence>
<feature type="binding site" evidence="12">
    <location>
        <position position="78"/>
    </location>
    <ligand>
        <name>S-adenosyl-L-methionine</name>
        <dbReference type="ChEBI" id="CHEBI:59789"/>
    </ligand>
</feature>
<dbReference type="InterPro" id="IPR008576">
    <property type="entry name" value="MeTrfase_NTM1"/>
</dbReference>
<dbReference type="STRING" id="36022.A0A061B3U1"/>
<name>A0A061B3U1_CYBFA</name>
<dbReference type="InterPro" id="IPR029063">
    <property type="entry name" value="SAM-dependent_MTases_sf"/>
</dbReference>
<feature type="binding site" evidence="12">
    <location>
        <begin position="125"/>
        <end position="126"/>
    </location>
    <ligand>
        <name>S-adenosyl-L-methionine</name>
        <dbReference type="ChEBI" id="CHEBI:59789"/>
    </ligand>
</feature>
<dbReference type="PANTHER" id="PTHR12753:SF0">
    <property type="entry name" value="ALPHA N-TERMINAL PROTEIN METHYLTRANSFERASE 1"/>
    <property type="match status" value="1"/>
</dbReference>
<evidence type="ECO:0000256" key="10">
    <source>
        <dbReference type="ARBA" id="ARBA00048167"/>
    </source>
</evidence>
<dbReference type="EC" id="2.1.1.244" evidence="5"/>
<evidence type="ECO:0000256" key="9">
    <source>
        <dbReference type="ARBA" id="ARBA00047885"/>
    </source>
</evidence>
<keyword evidence="2 14" id="KW-0489">Methyltransferase</keyword>
<dbReference type="EMBL" id="MPUK01000007">
    <property type="protein sequence ID" value="ONH66460.1"/>
    <property type="molecule type" value="Genomic_DNA"/>
</dbReference>
<reference evidence="15" key="2">
    <citation type="journal article" date="2017" name="Genome Announc.">
        <title>Genome sequences of Cyberlindnera fabianii 65, Pichia kudriavzevii 129, and Saccharomyces cerevisiae 131 isolated from fermented masau fruits in Zimbabwe.</title>
        <authorList>
            <person name="van Rijswijck I.M.H."/>
            <person name="Derks M.F.L."/>
            <person name="Abee T."/>
            <person name="de Ridder D."/>
            <person name="Smid E.J."/>
        </authorList>
    </citation>
    <scope>NUCLEOTIDE SEQUENCE [LARGE SCALE GENOMIC DNA]</scope>
    <source>
        <strain evidence="15">65</strain>
    </source>
</reference>
<comment type="catalytic activity">
    <reaction evidence="10">
        <text>N-terminal L-alanyl-L-prolyl-L-lysyl-[protein] + 3 S-adenosyl-L-methionine = N-terminal N,N,N-trimethyl-L-alanyl-L-prolyl-L-lysyl-[protein] + 3 S-adenosyl-L-homocysteine + 3 H(+)</text>
        <dbReference type="Rhea" id="RHEA:54712"/>
        <dbReference type="Rhea" id="RHEA-COMP:13785"/>
        <dbReference type="Rhea" id="RHEA-COMP:13971"/>
        <dbReference type="ChEBI" id="CHEBI:15378"/>
        <dbReference type="ChEBI" id="CHEBI:57856"/>
        <dbReference type="ChEBI" id="CHEBI:59789"/>
        <dbReference type="ChEBI" id="CHEBI:138057"/>
        <dbReference type="ChEBI" id="CHEBI:138315"/>
        <dbReference type="EC" id="2.1.1.244"/>
    </reaction>
</comment>
<dbReference type="GO" id="GO:0005737">
    <property type="term" value="C:cytoplasm"/>
    <property type="evidence" value="ECO:0007669"/>
    <property type="project" value="TreeGrafter"/>
</dbReference>
<keyword evidence="3 14" id="KW-0808">Transferase</keyword>
<dbReference type="Gene3D" id="3.40.50.150">
    <property type="entry name" value="Vaccinia Virus protein VP39"/>
    <property type="match status" value="1"/>
</dbReference>
<evidence type="ECO:0000313" key="14">
    <source>
        <dbReference type="EMBL" id="ONH66460.1"/>
    </source>
</evidence>
<dbReference type="GO" id="GO:0071885">
    <property type="term" value="F:N-terminal protein N-methyltransferase activity"/>
    <property type="evidence" value="ECO:0007669"/>
    <property type="project" value="UniProtKB-EC"/>
</dbReference>
<dbReference type="OrthoDB" id="1298661at2759"/>
<evidence type="ECO:0000313" key="13">
    <source>
        <dbReference type="EMBL" id="CDR41683.1"/>
    </source>
</evidence>
<keyword evidence="15" id="KW-1185">Reference proteome</keyword>
<evidence type="ECO:0000256" key="12">
    <source>
        <dbReference type="PIRSR" id="PIRSR016958-1"/>
    </source>
</evidence>
<evidence type="ECO:0000256" key="2">
    <source>
        <dbReference type="ARBA" id="ARBA00022603"/>
    </source>
</evidence>
<feature type="binding site" evidence="12">
    <location>
        <position position="73"/>
    </location>
    <ligand>
        <name>S-adenosyl-L-methionine</name>
        <dbReference type="ChEBI" id="CHEBI:59789"/>
    </ligand>
</feature>
<comment type="catalytic activity">
    <reaction evidence="9">
        <text>N-terminal L-prolyl-L-prolyl-L-lysyl-[protein] + 2 S-adenosyl-L-methionine = N-terminal N,N-dimethyl-L-prolyl-L-prolyl-L-lysyl-[protein] + 2 S-adenosyl-L-homocysteine + 2 H(+)</text>
        <dbReference type="Rhea" id="RHEA:54736"/>
        <dbReference type="Rhea" id="RHEA-COMP:13787"/>
        <dbReference type="Rhea" id="RHEA-COMP:13974"/>
        <dbReference type="ChEBI" id="CHEBI:15378"/>
        <dbReference type="ChEBI" id="CHEBI:57856"/>
        <dbReference type="ChEBI" id="CHEBI:59789"/>
        <dbReference type="ChEBI" id="CHEBI:138059"/>
        <dbReference type="ChEBI" id="CHEBI:138318"/>
        <dbReference type="EC" id="2.1.1.244"/>
    </reaction>
</comment>
<evidence type="ECO:0000256" key="1">
    <source>
        <dbReference type="ARBA" id="ARBA00009059"/>
    </source>
</evidence>
<evidence type="ECO:0000256" key="7">
    <source>
        <dbReference type="ARBA" id="ARBA00043129"/>
    </source>
</evidence>
<dbReference type="Pfam" id="PF05891">
    <property type="entry name" value="Methyltransf_PK"/>
    <property type="match status" value="1"/>
</dbReference>
<dbReference type="VEuPathDB" id="FungiDB:BON22_3818"/>
<dbReference type="OMA" id="PVRMYCL"/>
<dbReference type="FunFam" id="3.40.50.150:FF:000025">
    <property type="entry name" value="N-terminal Xaa-Pro-Lys N-methyltransferase 1"/>
    <property type="match status" value="1"/>
</dbReference>
<accession>A0A061B3U1</accession>
<dbReference type="PIRSF" id="PIRSF016958">
    <property type="entry name" value="DUF858_MeTrfase_lik"/>
    <property type="match status" value="1"/>
</dbReference>
<dbReference type="CDD" id="cd02440">
    <property type="entry name" value="AdoMet_MTases"/>
    <property type="match status" value="1"/>
</dbReference>
<comment type="similarity">
    <text evidence="1">Belongs to the methyltransferase superfamily. NTM1 family.</text>
</comment>
<dbReference type="Proteomes" id="UP000189513">
    <property type="component" value="Unassembled WGS sequence"/>
</dbReference>
<evidence type="ECO:0000256" key="8">
    <source>
        <dbReference type="ARBA" id="ARBA00047306"/>
    </source>
</evidence>
<comment type="catalytic activity">
    <reaction evidence="8">
        <text>N-terminal L-seryl-L-prolyl-L-lysyl-[protein] + 3 S-adenosyl-L-methionine = N-terminal N,N,N-trimethyl-L-seryl-L-prolyl-L-lysyl-[protein] + 3 S-adenosyl-L-homocysteine + 3 H(+)</text>
        <dbReference type="Rhea" id="RHEA:54724"/>
        <dbReference type="Rhea" id="RHEA-COMP:13789"/>
        <dbReference type="Rhea" id="RHEA-COMP:13973"/>
        <dbReference type="ChEBI" id="CHEBI:15378"/>
        <dbReference type="ChEBI" id="CHEBI:57856"/>
        <dbReference type="ChEBI" id="CHEBI:59789"/>
        <dbReference type="ChEBI" id="CHEBI:138061"/>
        <dbReference type="ChEBI" id="CHEBI:138317"/>
        <dbReference type="EC" id="2.1.1.244"/>
    </reaction>
</comment>
<evidence type="ECO:0000313" key="15">
    <source>
        <dbReference type="Proteomes" id="UP000189513"/>
    </source>
</evidence>
<reference evidence="13" key="1">
    <citation type="journal article" date="2014" name="Genome Announc.">
        <title>Genome sequence of the yeast Cyberlindnera fabianii (Hansenula fabianii).</title>
        <authorList>
            <person name="Freel K.C."/>
            <person name="Sarilar V."/>
            <person name="Neuveglise C."/>
            <person name="Devillers H."/>
            <person name="Friedrich A."/>
            <person name="Schacherer J."/>
        </authorList>
    </citation>
    <scope>NUCLEOTIDE SEQUENCE</scope>
    <source>
        <strain evidence="13">YJS4271</strain>
    </source>
</reference>
<evidence type="ECO:0000256" key="3">
    <source>
        <dbReference type="ARBA" id="ARBA00022679"/>
    </source>
</evidence>